<accession>A0ABV2APA5</accession>
<protein>
    <submittedName>
        <fullName evidence="1">Uncharacterized protein</fullName>
    </submittedName>
</protein>
<name>A0ABV2APA5_9EUKA</name>
<evidence type="ECO:0000313" key="1">
    <source>
        <dbReference type="EMBL" id="MES1921354.1"/>
    </source>
</evidence>
<dbReference type="Proteomes" id="UP001439008">
    <property type="component" value="Unassembled WGS sequence"/>
</dbReference>
<organism evidence="1 2">
    <name type="scientific">Bonamia ostreae</name>
    <dbReference type="NCBI Taxonomy" id="126728"/>
    <lineage>
        <taxon>Eukaryota</taxon>
        <taxon>Sar</taxon>
        <taxon>Rhizaria</taxon>
        <taxon>Endomyxa</taxon>
        <taxon>Ascetosporea</taxon>
        <taxon>Haplosporida</taxon>
        <taxon>Bonamia</taxon>
    </lineage>
</organism>
<evidence type="ECO:0000313" key="2">
    <source>
        <dbReference type="Proteomes" id="UP001439008"/>
    </source>
</evidence>
<sequence length="119" mass="13876">MSFGYLYVRCENGKILNEWNVELDKNKKDLFCDNDNVLENFKSCKRPRFKNVVVLNGNNVEYERSNAKFAARCYGDKTSKNFMVQCVGDEWVFVFDEGVFGEEEMTKHCEMATSQNVLN</sequence>
<proteinExistence type="predicted"/>
<reference evidence="1 2" key="1">
    <citation type="journal article" date="2024" name="BMC Biol.">
        <title>Comparative genomics of Ascetosporea gives new insight into the evolutionary basis for animal parasitism in Rhizaria.</title>
        <authorList>
            <person name="Hiltunen Thoren M."/>
            <person name="Onut-Brannstrom I."/>
            <person name="Alfjorden A."/>
            <person name="Peckova H."/>
            <person name="Swords F."/>
            <person name="Hooper C."/>
            <person name="Holzer A.S."/>
            <person name="Bass D."/>
            <person name="Burki F."/>
        </authorList>
    </citation>
    <scope>NUCLEOTIDE SEQUENCE [LARGE SCALE GENOMIC DNA]</scope>
    <source>
        <strain evidence="1">20-A016</strain>
    </source>
</reference>
<comment type="caution">
    <text evidence="1">The sequence shown here is derived from an EMBL/GenBank/DDBJ whole genome shotgun (WGS) entry which is preliminary data.</text>
</comment>
<keyword evidence="2" id="KW-1185">Reference proteome</keyword>
<dbReference type="EMBL" id="JBDODL010001269">
    <property type="protein sequence ID" value="MES1921354.1"/>
    <property type="molecule type" value="Genomic_DNA"/>
</dbReference>
<gene>
    <name evidence="1" type="ORF">MHBO_002889</name>
</gene>